<reference evidence="1" key="1">
    <citation type="submission" date="2013-08" db="EMBL/GenBank/DDBJ databases">
        <authorList>
            <person name="Mendez C."/>
            <person name="Richter M."/>
            <person name="Ferrer M."/>
            <person name="Sanchez J."/>
        </authorList>
    </citation>
    <scope>NUCLEOTIDE SEQUENCE</scope>
</reference>
<dbReference type="EMBL" id="AUZY01009883">
    <property type="protein sequence ID" value="EQD40563.1"/>
    <property type="molecule type" value="Genomic_DNA"/>
</dbReference>
<protein>
    <submittedName>
        <fullName evidence="1">Uncharacterized protein</fullName>
    </submittedName>
</protein>
<name>T0Z697_9ZZZZ</name>
<comment type="caution">
    <text evidence="1">The sequence shown here is derived from an EMBL/GenBank/DDBJ whole genome shotgun (WGS) entry which is preliminary data.</text>
</comment>
<proteinExistence type="predicted"/>
<dbReference type="AlphaFoldDB" id="T0Z697"/>
<gene>
    <name evidence="1" type="ORF">B1B_14876</name>
</gene>
<reference evidence="1" key="2">
    <citation type="journal article" date="2014" name="ISME J.">
        <title>Microbial stratification in low pH oxic and suboxic macroscopic growths along an acid mine drainage.</title>
        <authorList>
            <person name="Mendez-Garcia C."/>
            <person name="Mesa V."/>
            <person name="Sprenger R.R."/>
            <person name="Richter M."/>
            <person name="Diez M.S."/>
            <person name="Solano J."/>
            <person name="Bargiela R."/>
            <person name="Golyshina O.V."/>
            <person name="Manteca A."/>
            <person name="Ramos J.L."/>
            <person name="Gallego J.R."/>
            <person name="Llorente I."/>
            <person name="Martins Dos Santos V.A."/>
            <person name="Jensen O.N."/>
            <person name="Pelaez A.I."/>
            <person name="Sanchez J."/>
            <person name="Ferrer M."/>
        </authorList>
    </citation>
    <scope>NUCLEOTIDE SEQUENCE</scope>
</reference>
<organism evidence="1">
    <name type="scientific">mine drainage metagenome</name>
    <dbReference type="NCBI Taxonomy" id="410659"/>
    <lineage>
        <taxon>unclassified sequences</taxon>
        <taxon>metagenomes</taxon>
        <taxon>ecological metagenomes</taxon>
    </lineage>
</organism>
<accession>T0Z697</accession>
<sequence>MRISRDATQLAEEIVQRLAGVVDTDVQVTVEIEARTAEGFPPEVVRAVSENGQTLKLESFGFEEQ</sequence>
<evidence type="ECO:0000313" key="1">
    <source>
        <dbReference type="EMBL" id="EQD40563.1"/>
    </source>
</evidence>